<dbReference type="GO" id="GO:0039693">
    <property type="term" value="P:viral DNA genome replication"/>
    <property type="evidence" value="ECO:0007669"/>
    <property type="project" value="UniProtKB-KW"/>
</dbReference>
<evidence type="ECO:0000256" key="4">
    <source>
        <dbReference type="ARBA" id="ARBA00022679"/>
    </source>
</evidence>
<evidence type="ECO:0000256" key="1">
    <source>
        <dbReference type="ARBA" id="ARBA00007705"/>
    </source>
</evidence>
<dbReference type="InterPro" id="IPR043502">
    <property type="entry name" value="DNA/RNA_pol_sf"/>
</dbReference>
<dbReference type="InterPro" id="IPR001098">
    <property type="entry name" value="DNA-dir_DNA_pol_A_palm_dom"/>
</dbReference>
<dbReference type="PANTHER" id="PTHR10133">
    <property type="entry name" value="DNA POLYMERASE I"/>
    <property type="match status" value="1"/>
</dbReference>
<dbReference type="InterPro" id="IPR002562">
    <property type="entry name" value="3'-5'_exonuclease_dom"/>
</dbReference>
<dbReference type="Gene3D" id="1.10.150.20">
    <property type="entry name" value="5' to 3' exonuclease, C-terminal subdomain"/>
    <property type="match status" value="1"/>
</dbReference>
<dbReference type="InterPro" id="IPR002298">
    <property type="entry name" value="DNA_polymerase_A"/>
</dbReference>
<dbReference type="GO" id="GO:0006302">
    <property type="term" value="P:double-strand break repair"/>
    <property type="evidence" value="ECO:0007669"/>
    <property type="project" value="TreeGrafter"/>
</dbReference>
<accession>A0A4D6DUS7</accession>
<keyword evidence="7" id="KW-0239">DNA-directed DNA polymerase</keyword>
<evidence type="ECO:0000259" key="11">
    <source>
        <dbReference type="SMART" id="SM00482"/>
    </source>
</evidence>
<evidence type="ECO:0000256" key="9">
    <source>
        <dbReference type="ARBA" id="ARBA00023125"/>
    </source>
</evidence>
<evidence type="ECO:0000313" key="12">
    <source>
        <dbReference type="EMBL" id="QBZ70151.1"/>
    </source>
</evidence>
<dbReference type="Gene3D" id="1.20.1060.10">
    <property type="entry name" value="Taq DNA Polymerase, Chain T, domain 4"/>
    <property type="match status" value="1"/>
</dbReference>
<evidence type="ECO:0000256" key="5">
    <source>
        <dbReference type="ARBA" id="ARBA00022695"/>
    </source>
</evidence>
<dbReference type="FunFam" id="1.10.150.20:FF:000002">
    <property type="entry name" value="DNA polymerase I"/>
    <property type="match status" value="1"/>
</dbReference>
<dbReference type="InterPro" id="IPR036895">
    <property type="entry name" value="Uracil-DNA_glycosylase-like_sf"/>
</dbReference>
<dbReference type="GO" id="GO:0008408">
    <property type="term" value="F:3'-5' exonuclease activity"/>
    <property type="evidence" value="ECO:0007669"/>
    <property type="project" value="InterPro"/>
</dbReference>
<dbReference type="GO" id="GO:0006261">
    <property type="term" value="P:DNA-templated DNA replication"/>
    <property type="evidence" value="ECO:0007669"/>
    <property type="project" value="InterPro"/>
</dbReference>
<dbReference type="GO" id="GO:0003887">
    <property type="term" value="F:DNA-directed DNA polymerase activity"/>
    <property type="evidence" value="ECO:0007669"/>
    <property type="project" value="UniProtKB-KW"/>
</dbReference>
<keyword evidence="6" id="KW-0235">DNA replication</keyword>
<feature type="domain" description="DNA-directed DNA polymerase family A palm" evidence="11">
    <location>
        <begin position="713"/>
        <end position="917"/>
    </location>
</feature>
<keyword evidence="4 12" id="KW-0808">Transferase</keyword>
<dbReference type="SMART" id="SM00482">
    <property type="entry name" value="POLAc"/>
    <property type="match status" value="1"/>
</dbReference>
<dbReference type="Gene3D" id="3.30.420.10">
    <property type="entry name" value="Ribonuclease H-like superfamily/Ribonuclease H"/>
    <property type="match status" value="1"/>
</dbReference>
<dbReference type="SUPFAM" id="SSF52141">
    <property type="entry name" value="Uracil-DNA glycosylase-like"/>
    <property type="match status" value="1"/>
</dbReference>
<dbReference type="InterPro" id="IPR012337">
    <property type="entry name" value="RNaseH-like_sf"/>
</dbReference>
<dbReference type="Pfam" id="PF01612">
    <property type="entry name" value="DNA_pol_A_exo1"/>
    <property type="match status" value="1"/>
</dbReference>
<name>A0A4D6DUS7_9CAUD</name>
<dbReference type="Pfam" id="PF00476">
    <property type="entry name" value="DNA_pol_A"/>
    <property type="match status" value="1"/>
</dbReference>
<keyword evidence="8" id="KW-1194">Viral DNA replication</keyword>
<protein>
    <recommendedName>
        <fullName evidence="3">DNA polymerase</fullName>
        <ecNumber evidence="2">2.7.7.7</ecNumber>
    </recommendedName>
</protein>
<evidence type="ECO:0000256" key="10">
    <source>
        <dbReference type="ARBA" id="ARBA00049244"/>
    </source>
</evidence>
<dbReference type="InterPro" id="IPR019760">
    <property type="entry name" value="DNA-dir_DNA_pol_A_CS"/>
</dbReference>
<dbReference type="Gene3D" id="3.40.470.10">
    <property type="entry name" value="Uracil-DNA glycosylase-like domain"/>
    <property type="match status" value="1"/>
</dbReference>
<dbReference type="PROSITE" id="PS00447">
    <property type="entry name" value="DNA_POLYMERASE_A"/>
    <property type="match status" value="1"/>
</dbReference>
<dbReference type="SUPFAM" id="SSF56672">
    <property type="entry name" value="DNA/RNA polymerases"/>
    <property type="match status" value="1"/>
</dbReference>
<dbReference type="Gene3D" id="3.30.70.370">
    <property type="match status" value="1"/>
</dbReference>
<comment type="catalytic activity">
    <reaction evidence="10">
        <text>DNA(n) + a 2'-deoxyribonucleoside 5'-triphosphate = DNA(n+1) + diphosphate</text>
        <dbReference type="Rhea" id="RHEA:22508"/>
        <dbReference type="Rhea" id="RHEA-COMP:17339"/>
        <dbReference type="Rhea" id="RHEA-COMP:17340"/>
        <dbReference type="ChEBI" id="CHEBI:33019"/>
        <dbReference type="ChEBI" id="CHEBI:61560"/>
        <dbReference type="ChEBI" id="CHEBI:173112"/>
        <dbReference type="EC" id="2.7.7.7"/>
    </reaction>
</comment>
<evidence type="ECO:0000313" key="13">
    <source>
        <dbReference type="Proteomes" id="UP000297011"/>
    </source>
</evidence>
<dbReference type="SUPFAM" id="SSF53098">
    <property type="entry name" value="Ribonuclease H-like"/>
    <property type="match status" value="1"/>
</dbReference>
<reference evidence="12 13" key="1">
    <citation type="submission" date="2019-03" db="EMBL/GenBank/DDBJ databases">
        <title>Bacteriophages that Target Cytolytic Enterococcus faecalis Reduce Features of Ethanol-induced Liver Disease.</title>
        <authorList>
            <person name="Fouts D.E."/>
            <person name="Duan Y."/>
            <person name="White R.C."/>
            <person name="Nguyen K."/>
            <person name="Singh I."/>
            <person name="Schnabl B."/>
        </authorList>
    </citation>
    <scope>NUCLEOTIDE SEQUENCE [LARGE SCALE GENOMIC DNA]</scope>
</reference>
<evidence type="ECO:0000256" key="7">
    <source>
        <dbReference type="ARBA" id="ARBA00022932"/>
    </source>
</evidence>
<evidence type="ECO:0000256" key="3">
    <source>
        <dbReference type="ARBA" id="ARBA00015749"/>
    </source>
</evidence>
<dbReference type="GO" id="GO:0003677">
    <property type="term" value="F:DNA binding"/>
    <property type="evidence" value="ECO:0007669"/>
    <property type="project" value="UniProtKB-KW"/>
</dbReference>
<keyword evidence="13" id="KW-1185">Reference proteome</keyword>
<dbReference type="EC" id="2.7.7.7" evidence="2"/>
<keyword evidence="5 12" id="KW-0548">Nucleotidyltransferase</keyword>
<dbReference type="Proteomes" id="UP000297011">
    <property type="component" value="Segment"/>
</dbReference>
<dbReference type="PRINTS" id="PR00868">
    <property type="entry name" value="DNAPOLI"/>
</dbReference>
<sequence length="1023" mass="118958">MKILFLQEYIRENHVHNGKNGQTVDFKRTEMGKKLTGLLNTIGLTGRDYAVDYVYDMIPEVQKVNPRTGKPIKYKTPTLRQRKEPEERLLRRLMKYKPDIIIPMGEMGCKNLLGSTSITKNRGVPTKKTITNENILRTADEQGLEVDEVVDSFETWVLPMFSMEYWTANPNIENFIMADIDTLGKFVQEGEQAFIPKKVDYEFVDNIERVRQIFGFLDKTKPVTAWDLETNSLRGDLLGAKPLVMSMSWLEGQGVTIPLEHHEAKWSPEELNEIYDLFEKFLADRQQPKVGQNIQFDIRFLMNTKGFTEFEDNRDTKIAYYLIVSQKVDTSKRLSDIAYELTDMGGYDEPLEQYKKQYKEDYIARKKAEIDAFKEAEKERVECEFKIAMDRYKQEVKEAKLIGKPTKSIIKPVKEKVVVPKKSDIKLINEIDGGNFNYDWIPLEIMHPYASGDVDCCLRIYNVLYKRIEEHPKMLELWLGFYPRLTATLAHIEASGVLLDSEYAELVENIYTEEEHRLLNEIRKLPEVKEVEDEHMMFYKEGLKEMTKPVKDRDASVARLRDKYKITDSENKVHFKPSSSEHKGRLLFKVMGLTLPYDKESIKKETFDNGVPEHQLTWRDYKTDKHALAYIAENYPEAKHVAELLLEYSKVNTLKNNFAQKLPKLASNKDGMIHGSYNSTGTESTRLSANNPNMQQLSSKVGDPRRFDYKYPIKRLFRTRFEGGGMLQLDYSALEMRILGLIAKDKAMTQAFINGEDMHEATASLVWKLPKDNVPKDMRQRAKSVNFGIAYGESPFSIAPKLGVTVEEAERIFEEYFASKPSIKQFIEETHQFAQRYGYVETLQGHRRLLRDSFSKDKKVFNGAMRKSVNTIIQGTGAYLTNLSMVYIDEYIRKHNKRSRIVITVHDSLVIDCPRDEVDEMAKVAKYIMENLPIDFLMIEWEGKEMRYPIVADVEIGENYNDMVDYDAEIINEFASYRGYVKYFKDQAKIKDYYDNKLISEEQKDQGIKVIQDAIESYKQMTI</sequence>
<evidence type="ECO:0000256" key="6">
    <source>
        <dbReference type="ARBA" id="ARBA00022705"/>
    </source>
</evidence>
<proteinExistence type="inferred from homology"/>
<dbReference type="EMBL" id="MK721192">
    <property type="protein sequence ID" value="QBZ70151.1"/>
    <property type="molecule type" value="Genomic_DNA"/>
</dbReference>
<comment type="similarity">
    <text evidence="1">Belongs to the DNA polymerase type-A family.</text>
</comment>
<evidence type="ECO:0000256" key="2">
    <source>
        <dbReference type="ARBA" id="ARBA00012417"/>
    </source>
</evidence>
<dbReference type="InterPro" id="IPR036397">
    <property type="entry name" value="RNaseH_sf"/>
</dbReference>
<organism evidence="12 13">
    <name type="scientific">Enterococcus phage vB_EfaM_Ef2.3</name>
    <dbReference type="NCBI Taxonomy" id="2546634"/>
    <lineage>
        <taxon>Viruses</taxon>
        <taxon>Duplodnaviria</taxon>
        <taxon>Heunggongvirae</taxon>
        <taxon>Uroviricota</taxon>
        <taxon>Caudoviricetes</taxon>
        <taxon>Herelleviridae</taxon>
        <taxon>Brockvirinae</taxon>
        <taxon>Kochikohdavirus</taxon>
        <taxon>Kochikohdavirus Ef23</taxon>
    </lineage>
</organism>
<evidence type="ECO:0000256" key="8">
    <source>
        <dbReference type="ARBA" id="ARBA00023109"/>
    </source>
</evidence>
<keyword evidence="9" id="KW-0238">DNA-binding</keyword>
<dbReference type="PANTHER" id="PTHR10133:SF27">
    <property type="entry name" value="DNA POLYMERASE NU"/>
    <property type="match status" value="1"/>
</dbReference>